<sequence length="96" mass="9253">MVAAPPARPPPEPHGAATSSTTTGVFSTNYTCSSCSVPAVVQEDGCAGSSAAGGVVQSDETANASPIVCFCGSRSFVTAELATSGWGPVSADGGAS</sequence>
<reference evidence="4 5" key="1">
    <citation type="submission" date="2018-08" db="EMBL/GenBank/DDBJ databases">
        <title>Genomic investigation of the strawberry pathogen Phytophthora fragariae indicates pathogenicity is determined by transcriptional variation in three key races.</title>
        <authorList>
            <person name="Adams T.M."/>
            <person name="Armitage A.D."/>
            <person name="Sobczyk M.K."/>
            <person name="Bates H.J."/>
            <person name="Dunwell J.M."/>
            <person name="Nellist C.F."/>
            <person name="Harrison R.J."/>
        </authorList>
    </citation>
    <scope>NUCLEOTIDE SEQUENCE [LARGE SCALE GENOMIC DNA]</scope>
    <source>
        <strain evidence="3 5">A4</strain>
        <strain evidence="2 4">NOV-27</strain>
    </source>
</reference>
<feature type="region of interest" description="Disordered" evidence="1">
    <location>
        <begin position="1"/>
        <end position="21"/>
    </location>
</feature>
<dbReference type="Proteomes" id="UP000433483">
    <property type="component" value="Unassembled WGS sequence"/>
</dbReference>
<evidence type="ECO:0000313" key="5">
    <source>
        <dbReference type="Proteomes" id="UP000437068"/>
    </source>
</evidence>
<name>A0A6A4DA25_9STRA</name>
<evidence type="ECO:0000313" key="2">
    <source>
        <dbReference type="EMBL" id="KAE9200365.1"/>
    </source>
</evidence>
<evidence type="ECO:0000313" key="4">
    <source>
        <dbReference type="Proteomes" id="UP000433483"/>
    </source>
</evidence>
<feature type="compositionally biased region" description="Pro residues" evidence="1">
    <location>
        <begin position="1"/>
        <end position="13"/>
    </location>
</feature>
<comment type="caution">
    <text evidence="3">The sequence shown here is derived from an EMBL/GenBank/DDBJ whole genome shotgun (WGS) entry which is preliminary data.</text>
</comment>
<dbReference type="AlphaFoldDB" id="A0A6A4DA25"/>
<dbReference type="EMBL" id="QXGB01000953">
    <property type="protein sequence ID" value="KAE9200365.1"/>
    <property type="molecule type" value="Genomic_DNA"/>
</dbReference>
<accession>A0A6A4DA25</accession>
<protein>
    <submittedName>
        <fullName evidence="3">Uncharacterized protein</fullName>
    </submittedName>
</protein>
<evidence type="ECO:0000313" key="3">
    <source>
        <dbReference type="EMBL" id="KAE9303796.1"/>
    </source>
</evidence>
<evidence type="ECO:0000256" key="1">
    <source>
        <dbReference type="SAM" id="MobiDB-lite"/>
    </source>
</evidence>
<proteinExistence type="predicted"/>
<keyword evidence="4" id="KW-1185">Reference proteome</keyword>
<gene>
    <name evidence="3" type="ORF">PF001_g13376</name>
    <name evidence="2" type="ORF">PF005_g15371</name>
</gene>
<organism evidence="3 5">
    <name type="scientific">Phytophthora fragariae</name>
    <dbReference type="NCBI Taxonomy" id="53985"/>
    <lineage>
        <taxon>Eukaryota</taxon>
        <taxon>Sar</taxon>
        <taxon>Stramenopiles</taxon>
        <taxon>Oomycota</taxon>
        <taxon>Peronosporomycetes</taxon>
        <taxon>Peronosporales</taxon>
        <taxon>Peronosporaceae</taxon>
        <taxon>Phytophthora</taxon>
    </lineage>
</organism>
<dbReference type="EMBL" id="QXGE01000784">
    <property type="protein sequence ID" value="KAE9303796.1"/>
    <property type="molecule type" value="Genomic_DNA"/>
</dbReference>
<dbReference type="Proteomes" id="UP000437068">
    <property type="component" value="Unassembled WGS sequence"/>
</dbReference>